<evidence type="ECO:0000256" key="2">
    <source>
        <dbReference type="ARBA" id="ARBA00023015"/>
    </source>
</evidence>
<evidence type="ECO:0000313" key="6">
    <source>
        <dbReference type="EMBL" id="MFC7386037.1"/>
    </source>
</evidence>
<dbReference type="Gene3D" id="3.40.190.10">
    <property type="entry name" value="Periplasmic binding protein-like II"/>
    <property type="match status" value="2"/>
</dbReference>
<dbReference type="InterPro" id="IPR036390">
    <property type="entry name" value="WH_DNA-bd_sf"/>
</dbReference>
<dbReference type="Proteomes" id="UP001596496">
    <property type="component" value="Unassembled WGS sequence"/>
</dbReference>
<dbReference type="Pfam" id="PF00126">
    <property type="entry name" value="HTH_1"/>
    <property type="match status" value="1"/>
</dbReference>
<dbReference type="SUPFAM" id="SSF46785">
    <property type="entry name" value="Winged helix' DNA-binding domain"/>
    <property type="match status" value="1"/>
</dbReference>
<reference evidence="7" key="1">
    <citation type="journal article" date="2019" name="Int. J. Syst. Evol. Microbiol.">
        <title>The Global Catalogue of Microorganisms (GCM) 10K type strain sequencing project: providing services to taxonomists for standard genome sequencing and annotation.</title>
        <authorList>
            <consortium name="The Broad Institute Genomics Platform"/>
            <consortium name="The Broad Institute Genome Sequencing Center for Infectious Disease"/>
            <person name="Wu L."/>
            <person name="Ma J."/>
        </authorList>
    </citation>
    <scope>NUCLEOTIDE SEQUENCE [LARGE SCALE GENOMIC DNA]</scope>
    <source>
        <strain evidence="7">CECT 7649</strain>
    </source>
</reference>
<dbReference type="InterPro" id="IPR005119">
    <property type="entry name" value="LysR_subst-bd"/>
</dbReference>
<keyword evidence="3" id="KW-0238">DNA-binding</keyword>
<organism evidence="6 7">
    <name type="scientific">Sphaerisporangium rhizosphaerae</name>
    <dbReference type="NCBI Taxonomy" id="2269375"/>
    <lineage>
        <taxon>Bacteria</taxon>
        <taxon>Bacillati</taxon>
        <taxon>Actinomycetota</taxon>
        <taxon>Actinomycetes</taxon>
        <taxon>Streptosporangiales</taxon>
        <taxon>Streptosporangiaceae</taxon>
        <taxon>Sphaerisporangium</taxon>
    </lineage>
</organism>
<dbReference type="Pfam" id="PF03466">
    <property type="entry name" value="LysR_substrate"/>
    <property type="match status" value="1"/>
</dbReference>
<keyword evidence="7" id="KW-1185">Reference proteome</keyword>
<evidence type="ECO:0000259" key="5">
    <source>
        <dbReference type="PROSITE" id="PS50931"/>
    </source>
</evidence>
<dbReference type="PROSITE" id="PS50931">
    <property type="entry name" value="HTH_LYSR"/>
    <property type="match status" value="1"/>
</dbReference>
<dbReference type="PANTHER" id="PTHR30346">
    <property type="entry name" value="TRANSCRIPTIONAL DUAL REGULATOR HCAR-RELATED"/>
    <property type="match status" value="1"/>
</dbReference>
<dbReference type="Gene3D" id="1.10.10.10">
    <property type="entry name" value="Winged helix-like DNA-binding domain superfamily/Winged helix DNA-binding domain"/>
    <property type="match status" value="1"/>
</dbReference>
<dbReference type="PRINTS" id="PR00039">
    <property type="entry name" value="HTHLYSR"/>
</dbReference>
<keyword evidence="4" id="KW-0804">Transcription</keyword>
<evidence type="ECO:0000256" key="4">
    <source>
        <dbReference type="ARBA" id="ARBA00023163"/>
    </source>
</evidence>
<dbReference type="InterPro" id="IPR036388">
    <property type="entry name" value="WH-like_DNA-bd_sf"/>
</dbReference>
<dbReference type="SUPFAM" id="SSF53850">
    <property type="entry name" value="Periplasmic binding protein-like II"/>
    <property type="match status" value="1"/>
</dbReference>
<proteinExistence type="inferred from homology"/>
<name>A0ABW2PAI3_9ACTN</name>
<evidence type="ECO:0000256" key="1">
    <source>
        <dbReference type="ARBA" id="ARBA00009437"/>
    </source>
</evidence>
<accession>A0ABW2PAI3</accession>
<feature type="domain" description="HTH lysR-type" evidence="5">
    <location>
        <begin position="7"/>
        <end position="64"/>
    </location>
</feature>
<protein>
    <submittedName>
        <fullName evidence="6">LysR family transcriptional regulator</fullName>
    </submittedName>
</protein>
<comment type="caution">
    <text evidence="6">The sequence shown here is derived from an EMBL/GenBank/DDBJ whole genome shotgun (WGS) entry which is preliminary data.</text>
</comment>
<evidence type="ECO:0000256" key="3">
    <source>
        <dbReference type="ARBA" id="ARBA00023125"/>
    </source>
</evidence>
<comment type="similarity">
    <text evidence="1">Belongs to the LysR transcriptional regulatory family.</text>
</comment>
<dbReference type="PANTHER" id="PTHR30346:SF29">
    <property type="entry name" value="LYSR SUBSTRATE-BINDING"/>
    <property type="match status" value="1"/>
</dbReference>
<dbReference type="InterPro" id="IPR000847">
    <property type="entry name" value="LysR_HTH_N"/>
</dbReference>
<gene>
    <name evidence="6" type="ORF">ACFQSB_27775</name>
</gene>
<evidence type="ECO:0000313" key="7">
    <source>
        <dbReference type="Proteomes" id="UP001596496"/>
    </source>
</evidence>
<sequence>MRWRNVFDIDALRLLDAVARRGSFTAAAGELAYTQSAVSRRIASLERQAGGPLFERLPRGVRPTPAGELLWQHARAVLNRLARAADDLAGIHGGYRGRVRLGAFATANVALVPAALSAFRREFPHVEMVPAEGQSGTLLRRMREGSLDVAVVSDYPSGLPYDEDLEFVELVRDELLVALPGGHPLAAAGHVDLRDLREETWLEAPPPGQRTMLADACARAGFTPRTLKIAEWTGKFGFIAAGLGVTLVPSIAAWAVPDGLALRPLGEPAPCRTVSAVLPPAPLPAARTVVGFLRRAAGREPPARAE</sequence>
<dbReference type="EMBL" id="JBHTCG010000023">
    <property type="protein sequence ID" value="MFC7386037.1"/>
    <property type="molecule type" value="Genomic_DNA"/>
</dbReference>
<dbReference type="RefSeq" id="WP_380829853.1">
    <property type="nucleotide sequence ID" value="NZ_JBHTCG010000023.1"/>
</dbReference>
<keyword evidence="2" id="KW-0805">Transcription regulation</keyword>